<dbReference type="RefSeq" id="WP_155699135.1">
    <property type="nucleotide sequence ID" value="NZ_CP034235.1"/>
</dbReference>
<feature type="signal peptide" evidence="7">
    <location>
        <begin position="1"/>
        <end position="21"/>
    </location>
</feature>
<feature type="region of interest" description="Disordered" evidence="6">
    <location>
        <begin position="28"/>
        <end position="54"/>
    </location>
</feature>
<dbReference type="PROSITE" id="PS51257">
    <property type="entry name" value="PROKAR_LIPOPROTEIN"/>
    <property type="match status" value="1"/>
</dbReference>
<dbReference type="EMBL" id="CP034235">
    <property type="protein sequence ID" value="QGQ94136.1"/>
    <property type="molecule type" value="Genomic_DNA"/>
</dbReference>
<dbReference type="InterPro" id="IPR050490">
    <property type="entry name" value="Bact_solute-bd_prot1"/>
</dbReference>
<evidence type="ECO:0000256" key="7">
    <source>
        <dbReference type="SAM" id="SignalP"/>
    </source>
</evidence>
<evidence type="ECO:0000313" key="8">
    <source>
        <dbReference type="EMBL" id="QGQ94136.1"/>
    </source>
</evidence>
<proteinExistence type="predicted"/>
<keyword evidence="2 7" id="KW-0732">Signal</keyword>
<organism evidence="8 9">
    <name type="scientific">Paenibacillus psychroresistens</name>
    <dbReference type="NCBI Taxonomy" id="1778678"/>
    <lineage>
        <taxon>Bacteria</taxon>
        <taxon>Bacillati</taxon>
        <taxon>Bacillota</taxon>
        <taxon>Bacilli</taxon>
        <taxon>Bacillales</taxon>
        <taxon>Paenibacillaceae</taxon>
        <taxon>Paenibacillus</taxon>
    </lineage>
</organism>
<keyword evidence="1" id="KW-1003">Cell membrane</keyword>
<keyword evidence="9" id="KW-1185">Reference proteome</keyword>
<accession>A0A6B8RFJ5</accession>
<evidence type="ECO:0000256" key="5">
    <source>
        <dbReference type="ARBA" id="ARBA00023288"/>
    </source>
</evidence>
<dbReference type="PANTHER" id="PTHR43649:SF33">
    <property type="entry name" value="POLYGALACTURONAN_RHAMNOGALACTURONAN-BINDING PROTEIN YTCQ"/>
    <property type="match status" value="1"/>
</dbReference>
<protein>
    <submittedName>
        <fullName evidence="8">Sugar ABC transporter substrate-binding protein</fullName>
    </submittedName>
</protein>
<evidence type="ECO:0000313" key="9">
    <source>
        <dbReference type="Proteomes" id="UP000426246"/>
    </source>
</evidence>
<reference evidence="9" key="1">
    <citation type="submission" date="2018-11" db="EMBL/GenBank/DDBJ databases">
        <title>Complete genome sequence of Paenibacillus sp. ML311-T8.</title>
        <authorList>
            <person name="Nam Y.-D."/>
            <person name="Kang J."/>
            <person name="Chung W.-H."/>
            <person name="Park Y.S."/>
        </authorList>
    </citation>
    <scope>NUCLEOTIDE SEQUENCE [LARGE SCALE GENOMIC DNA]</scope>
    <source>
        <strain evidence="9">ML311-T8</strain>
    </source>
</reference>
<evidence type="ECO:0000256" key="3">
    <source>
        <dbReference type="ARBA" id="ARBA00023136"/>
    </source>
</evidence>
<dbReference type="Pfam" id="PF13416">
    <property type="entry name" value="SBP_bac_8"/>
    <property type="match status" value="1"/>
</dbReference>
<dbReference type="OrthoDB" id="9782846at2"/>
<sequence>MKKRILISMLSTFLMATIVLSGCSKKEETAASSTKPTTEATVAPDATAAPAETTAPVAEEISGKVTYAQWGTAEETTQAKALLKEFNLKYPKVEVEVISKDWGTYWTSLTAQAASKDLPDVYKISFAYVEKYAKLGAMKDLTDLIASNNFDLNDFEPALLAAHQFEGKQVSLPRDANIVEFAYNKGLFEDPKTNPSKAPFPTGEMTWDQTLEIAKKMTLDKNGKNPTEAGFDAKNIVQWGVASGVTNFDSVLEPQLISSGAKIVNDDKTLALDSPEAMKTLEFFRGLVDKEHVAPSSATIQTLGGDPFLSLASGKVAMSFAGSWSAGEFKKANIKFEYILPPKFNTTQTVVQPAGNVMSPNSKNEKAAWALLSWLSGPDGQNALAKSGSAIPANKKAAEAYLAIDAAFDKKAIIDAQKYAITTPFFDGKDKLLWEILPQKMPLPLDGKGDLVKAIKEVKELYGK</sequence>
<keyword evidence="5" id="KW-0449">Lipoprotein</keyword>
<feature type="compositionally biased region" description="Low complexity" evidence="6">
    <location>
        <begin position="36"/>
        <end position="54"/>
    </location>
</feature>
<dbReference type="Gene3D" id="3.40.190.10">
    <property type="entry name" value="Periplasmic binding protein-like II"/>
    <property type="match status" value="1"/>
</dbReference>
<dbReference type="InterPro" id="IPR006059">
    <property type="entry name" value="SBP"/>
</dbReference>
<dbReference type="CDD" id="cd13585">
    <property type="entry name" value="PBP2_TMBP_like"/>
    <property type="match status" value="1"/>
</dbReference>
<keyword evidence="4" id="KW-0564">Palmitate</keyword>
<feature type="chain" id="PRO_5039048670" evidence="7">
    <location>
        <begin position="22"/>
        <end position="464"/>
    </location>
</feature>
<keyword evidence="3" id="KW-0472">Membrane</keyword>
<evidence type="ECO:0000256" key="1">
    <source>
        <dbReference type="ARBA" id="ARBA00022475"/>
    </source>
</evidence>
<evidence type="ECO:0000256" key="6">
    <source>
        <dbReference type="SAM" id="MobiDB-lite"/>
    </source>
</evidence>
<dbReference type="PANTHER" id="PTHR43649">
    <property type="entry name" value="ARABINOSE-BINDING PROTEIN-RELATED"/>
    <property type="match status" value="1"/>
</dbReference>
<evidence type="ECO:0000256" key="4">
    <source>
        <dbReference type="ARBA" id="ARBA00023139"/>
    </source>
</evidence>
<dbReference type="Proteomes" id="UP000426246">
    <property type="component" value="Chromosome"/>
</dbReference>
<dbReference type="KEGG" id="ppsc:EHS13_04050"/>
<name>A0A6B8RFJ5_9BACL</name>
<dbReference type="AlphaFoldDB" id="A0A6B8RFJ5"/>
<gene>
    <name evidence="8" type="ORF">EHS13_04050</name>
</gene>
<evidence type="ECO:0000256" key="2">
    <source>
        <dbReference type="ARBA" id="ARBA00022729"/>
    </source>
</evidence>
<dbReference type="SUPFAM" id="SSF53850">
    <property type="entry name" value="Periplasmic binding protein-like II"/>
    <property type="match status" value="1"/>
</dbReference>